<dbReference type="PANTHER" id="PTHR34599:SF2">
    <property type="entry name" value="TRAF-TYPE DOMAIN-CONTAINING PROTEIN"/>
    <property type="match status" value="1"/>
</dbReference>
<dbReference type="CDD" id="cd03398">
    <property type="entry name" value="PAP2_haloperoxidase"/>
    <property type="match status" value="1"/>
</dbReference>
<name>A0A975TSN7_9RHOB</name>
<protein>
    <submittedName>
        <fullName evidence="3">Vanadium-dependent haloperoxidase</fullName>
    </submittedName>
</protein>
<dbReference type="EMBL" id="CP078073">
    <property type="protein sequence ID" value="QXL86578.1"/>
    <property type="molecule type" value="Genomic_DNA"/>
</dbReference>
<dbReference type="InterPro" id="IPR036938">
    <property type="entry name" value="PAP2/HPO_sf"/>
</dbReference>
<sequence length="838" mass="91063">MSPRFFLALASDPASPLWELFHTDASKIDLATVQAQLAQALAEDDDNDDRIDEFRDWLEENGIEFDRPALPPKKIKGTGQDDEFDLTSWSTARVDGRKGEDLVRLGDAFWEADLHVDGEKLVLVDRITGQETSLKRIEKIDIGGHVFSVDALANSIASKIDLATVQAQLAEALAEDDDIDDRIDEFRDGLEENDIEFDRPALPPKKIKGTGQDDEFDLTSWSTARVDGRKGEDLVRLGDAFWEADLHVDGEKLVLVDRITGQETSLKRIEKIDIGGHVFSVDALANSIEEGKTPLVFSDGLARTKVNTTDPTPSVLWDQIVQNLVIETQFGPTNAARVYSILHTAIYDAFAAYDGQSLRVSLDVGGDNIELHEADPRSVEEAMHHAGYTVLSTLFPDHRSLLDMVMHERLGLEPDEDDSDAALIGQDAASDAMALRLQEQARVAQDPAARYTPQNSNPDEVTVIDAWTPEWRDTPAGRELQTFLSPEFPLLEPFALPKNPNGTTDFAAFRPAAPEPFFMEGFADAQIDIPTRTLTLALPAIIGGIDYPAGAQLAVTRELVGVVINPGFIAQAEQLIDISANLSVQDRAIAEFWEDGSGTSYPPGTMMTLAQIVSTRDGHDAATDAQLFLAMGNAMLDAAIAAWDSKVVYDYARPVQAIRDLGDLGLIGSPGIDVLTNETGYVIDAFAGYDPDTGASLGSQTILARNFVTYQSPTGDFSPPFAEYVSGHSTFSGAAASVLESFTGDTAFGVGTILPAKGSDFDTTFPENSLTLYWPDFDSAAQEAGLSRLYGGIHFEDGNTAGLELGTLVGDLAYDKAHEFANDTASELDRPFSDWIFG</sequence>
<dbReference type="RefSeq" id="WP_257893523.1">
    <property type="nucleotide sequence ID" value="NZ_JAIMBW010000001.1"/>
</dbReference>
<gene>
    <name evidence="3" type="ORF">KUL25_14035</name>
</gene>
<dbReference type="InterPro" id="IPR052559">
    <property type="entry name" value="V-haloperoxidase"/>
</dbReference>
<evidence type="ECO:0000313" key="3">
    <source>
        <dbReference type="EMBL" id="QXL86578.1"/>
    </source>
</evidence>
<feature type="domain" description="Vanadium-dependent haloperoxidase NapH1-like second helical-bundle" evidence="2">
    <location>
        <begin position="626"/>
        <end position="816"/>
    </location>
</feature>
<evidence type="ECO:0000259" key="1">
    <source>
        <dbReference type="Pfam" id="PF21167"/>
    </source>
</evidence>
<reference evidence="3 4" key="1">
    <citation type="submission" date="2021-07" db="EMBL/GenBank/DDBJ databases">
        <title>Karlodiniumbacter phycospheric gen. nov., sp. nov., a phycosphere bacterium isolated from karlodinium veneficum.</title>
        <authorList>
            <person name="Peng Y."/>
            <person name="Jiang L."/>
            <person name="Lee J."/>
        </authorList>
    </citation>
    <scope>NUCLEOTIDE SEQUENCE</scope>
    <source>
        <strain evidence="3 4">N5</strain>
    </source>
</reference>
<evidence type="ECO:0000259" key="2">
    <source>
        <dbReference type="Pfam" id="PF22778"/>
    </source>
</evidence>
<evidence type="ECO:0000313" key="4">
    <source>
        <dbReference type="Proteomes" id="UP000693972"/>
    </source>
</evidence>
<organism evidence="3">
    <name type="scientific">Gymnodinialimonas phycosphaerae</name>
    <dbReference type="NCBI Taxonomy" id="2841589"/>
    <lineage>
        <taxon>Bacteria</taxon>
        <taxon>Pseudomonadati</taxon>
        <taxon>Pseudomonadota</taxon>
        <taxon>Alphaproteobacteria</taxon>
        <taxon>Rhodobacterales</taxon>
        <taxon>Paracoccaceae</taxon>
        <taxon>Gymnodinialimonas</taxon>
    </lineage>
</organism>
<dbReference type="Pfam" id="PF21167">
    <property type="entry name" value="DUF6851"/>
    <property type="match status" value="1"/>
</dbReference>
<dbReference type="EMBL" id="JAIMBW010000001">
    <property type="protein sequence ID" value="MBY4893884.1"/>
    <property type="molecule type" value="Genomic_DNA"/>
</dbReference>
<keyword evidence="4" id="KW-1185">Reference proteome</keyword>
<proteinExistence type="predicted"/>
<dbReference type="Pfam" id="PF22778">
    <property type="entry name" value="VCPO_2nd"/>
    <property type="match status" value="1"/>
</dbReference>
<dbReference type="SUPFAM" id="SSF48317">
    <property type="entry name" value="Acid phosphatase/Vanadium-dependent haloperoxidase"/>
    <property type="match status" value="1"/>
</dbReference>
<dbReference type="InterPro" id="IPR055161">
    <property type="entry name" value="NapH1-like_2nd"/>
</dbReference>
<dbReference type="Gene3D" id="1.10.606.20">
    <property type="match status" value="2"/>
</dbReference>
<feature type="domain" description="DUF6851" evidence="1">
    <location>
        <begin position="341"/>
        <end position="437"/>
    </location>
</feature>
<accession>A0A975TSN7</accession>
<dbReference type="Proteomes" id="UP000693972">
    <property type="component" value="Unassembled WGS sequence"/>
</dbReference>
<dbReference type="PANTHER" id="PTHR34599">
    <property type="entry name" value="PEROXIDASE-RELATED"/>
    <property type="match status" value="1"/>
</dbReference>
<dbReference type="AlphaFoldDB" id="A0A975TSN7"/>
<dbReference type="InterPro" id="IPR049283">
    <property type="entry name" value="DUF6851"/>
</dbReference>